<dbReference type="PROSITE" id="PS50157">
    <property type="entry name" value="ZINC_FINGER_C2H2_2"/>
    <property type="match status" value="1"/>
</dbReference>
<reference evidence="4" key="1">
    <citation type="submission" date="2016-04" db="EMBL/GenBank/DDBJ databases">
        <title>Comparative genomics of biotechnologically important yeasts.</title>
        <authorList>
            <consortium name="DOE Joint Genome Institute"/>
            <person name="Riley R."/>
            <person name="Haridas S."/>
            <person name="Wolfe K.H."/>
            <person name="Lopes M.R."/>
            <person name="Hittinger C.T."/>
            <person name="Goker M."/>
            <person name="Salamov A."/>
            <person name="Wisecaver J."/>
            <person name="Long T.M."/>
            <person name="Aerts A.L."/>
            <person name="Barry K."/>
            <person name="Choi C."/>
            <person name="Clum A."/>
            <person name="Coughlan A.Y."/>
            <person name="Deshpande S."/>
            <person name="Douglass A.P."/>
            <person name="Hanson S.J."/>
            <person name="Klenk H.-P."/>
            <person name="Labutti K."/>
            <person name="Lapidus A."/>
            <person name="Lindquist E."/>
            <person name="Lipzen A."/>
            <person name="Meier-Kolthoff J.P."/>
            <person name="Ohm R.A."/>
            <person name="Otillar R.P."/>
            <person name="Pangilinan J."/>
            <person name="Peng Y."/>
            <person name="Rokas A."/>
            <person name="Rosa C.A."/>
            <person name="Scheuner C."/>
            <person name="Sibirny A.A."/>
            <person name="Slot J.C."/>
            <person name="Stielow J.B."/>
            <person name="Sun H."/>
            <person name="Kurtzman C.P."/>
            <person name="Blackwell M."/>
            <person name="Grigoriev I.V."/>
            <person name="Jeffries T.W."/>
        </authorList>
    </citation>
    <scope>NUCLEOTIDE SEQUENCE [LARGE SCALE GENOMIC DNA]</scope>
    <source>
        <strain evidence="4">NRRL YB-2248</strain>
    </source>
</reference>
<dbReference type="InterPro" id="IPR013087">
    <property type="entry name" value="Znf_C2H2_type"/>
</dbReference>
<dbReference type="PROSITE" id="PS00028">
    <property type="entry name" value="ZINC_FINGER_C2H2_1"/>
    <property type="match status" value="1"/>
</dbReference>
<dbReference type="AlphaFoldDB" id="A0A1E4T3N7"/>
<accession>A0A1E4T3N7</accession>
<gene>
    <name evidence="3" type="ORF">CANARDRAFT_184188</name>
</gene>
<dbReference type="SMART" id="SM00355">
    <property type="entry name" value="ZnF_C2H2"/>
    <property type="match status" value="2"/>
</dbReference>
<sequence>AYPGMMMLPPSSNPYHYSLASNQQHLPPLFKLVLDSTLPITNYASHGFLNQNTIPATTTQYLKRSMSTASGSSSAQARKKRECPTCHMFFSNLTTHKAIHNKDSKPFTCPTCSRSFKRLNDLIRHEKCHLSKIGEWEFRCPYYDPSKPNGLSVEPCHHTGYFTRCDTFKNHLKAIHFKYPTNTLKSERQNVSGNCKECGQFFKNGVMEWLSDHVESGNCT</sequence>
<dbReference type="Gene3D" id="3.30.160.60">
    <property type="entry name" value="Classic Zinc Finger"/>
    <property type="match status" value="1"/>
</dbReference>
<evidence type="ECO:0000256" key="1">
    <source>
        <dbReference type="PROSITE-ProRule" id="PRU00042"/>
    </source>
</evidence>
<evidence type="ECO:0000313" key="4">
    <source>
        <dbReference type="Proteomes" id="UP000094801"/>
    </source>
</evidence>
<keyword evidence="1" id="KW-0479">Metal-binding</keyword>
<dbReference type="Proteomes" id="UP000094801">
    <property type="component" value="Unassembled WGS sequence"/>
</dbReference>
<evidence type="ECO:0000259" key="2">
    <source>
        <dbReference type="PROSITE" id="PS50157"/>
    </source>
</evidence>
<keyword evidence="1" id="KW-0862">Zinc</keyword>
<evidence type="ECO:0000313" key="3">
    <source>
        <dbReference type="EMBL" id="ODV86376.1"/>
    </source>
</evidence>
<feature type="non-terminal residue" evidence="3">
    <location>
        <position position="220"/>
    </location>
</feature>
<organism evidence="3 4">
    <name type="scientific">[Candida] arabinofermentans NRRL YB-2248</name>
    <dbReference type="NCBI Taxonomy" id="983967"/>
    <lineage>
        <taxon>Eukaryota</taxon>
        <taxon>Fungi</taxon>
        <taxon>Dikarya</taxon>
        <taxon>Ascomycota</taxon>
        <taxon>Saccharomycotina</taxon>
        <taxon>Pichiomycetes</taxon>
        <taxon>Pichiales</taxon>
        <taxon>Pichiaceae</taxon>
        <taxon>Ogataea</taxon>
        <taxon>Ogataea/Candida clade</taxon>
    </lineage>
</organism>
<proteinExistence type="predicted"/>
<dbReference type="OrthoDB" id="10018191at2759"/>
<protein>
    <recommendedName>
        <fullName evidence="2">C2H2-type domain-containing protein</fullName>
    </recommendedName>
</protein>
<dbReference type="EMBL" id="KV453850">
    <property type="protein sequence ID" value="ODV86376.1"/>
    <property type="molecule type" value="Genomic_DNA"/>
</dbReference>
<dbReference type="InterPro" id="IPR036236">
    <property type="entry name" value="Znf_C2H2_sf"/>
</dbReference>
<dbReference type="GO" id="GO:0008270">
    <property type="term" value="F:zinc ion binding"/>
    <property type="evidence" value="ECO:0007669"/>
    <property type="project" value="UniProtKB-KW"/>
</dbReference>
<name>A0A1E4T3N7_9ASCO</name>
<keyword evidence="4" id="KW-1185">Reference proteome</keyword>
<feature type="non-terminal residue" evidence="3">
    <location>
        <position position="1"/>
    </location>
</feature>
<feature type="domain" description="C2H2-type" evidence="2">
    <location>
        <begin position="107"/>
        <end position="129"/>
    </location>
</feature>
<keyword evidence="1" id="KW-0863">Zinc-finger</keyword>
<dbReference type="SUPFAM" id="SSF57667">
    <property type="entry name" value="beta-beta-alpha zinc fingers"/>
    <property type="match status" value="1"/>
</dbReference>
<dbReference type="STRING" id="983967.A0A1E4T3N7"/>